<dbReference type="PRINTS" id="PR00420">
    <property type="entry name" value="RNGMNOXGNASE"/>
</dbReference>
<dbReference type="SUPFAM" id="SSF54373">
    <property type="entry name" value="FAD-linked reductases, C-terminal domain"/>
    <property type="match status" value="1"/>
</dbReference>
<name>A0A6A6HL86_VIRVR</name>
<feature type="domain" description="FAD-binding" evidence="5">
    <location>
        <begin position="14"/>
        <end position="376"/>
    </location>
</feature>
<evidence type="ECO:0000259" key="5">
    <source>
        <dbReference type="Pfam" id="PF01494"/>
    </source>
</evidence>
<dbReference type="Gene3D" id="3.50.50.60">
    <property type="entry name" value="FAD/NAD(P)-binding domain"/>
    <property type="match status" value="1"/>
</dbReference>
<gene>
    <name evidence="6" type="ORF">EV356DRAFT_557406</name>
</gene>
<evidence type="ECO:0000313" key="7">
    <source>
        <dbReference type="Proteomes" id="UP000800092"/>
    </source>
</evidence>
<dbReference type="PANTHER" id="PTHR43004:SF5">
    <property type="entry name" value="FAD-BINDING DOMAIN-CONTAINING PROTEIN"/>
    <property type="match status" value="1"/>
</dbReference>
<dbReference type="Pfam" id="PF01494">
    <property type="entry name" value="FAD_binding_3"/>
    <property type="match status" value="1"/>
</dbReference>
<keyword evidence="2" id="KW-0285">Flavoprotein</keyword>
<evidence type="ECO:0000256" key="2">
    <source>
        <dbReference type="ARBA" id="ARBA00022630"/>
    </source>
</evidence>
<protein>
    <recommendedName>
        <fullName evidence="5">FAD-binding domain-containing protein</fullName>
    </recommendedName>
</protein>
<dbReference type="InterPro" id="IPR050641">
    <property type="entry name" value="RIFMO-like"/>
</dbReference>
<proteinExistence type="inferred from homology"/>
<dbReference type="AlphaFoldDB" id="A0A6A6HL86"/>
<evidence type="ECO:0000313" key="6">
    <source>
        <dbReference type="EMBL" id="KAF2238293.1"/>
    </source>
</evidence>
<dbReference type="InterPro" id="IPR036188">
    <property type="entry name" value="FAD/NAD-bd_sf"/>
</dbReference>
<dbReference type="InterPro" id="IPR036249">
    <property type="entry name" value="Thioredoxin-like_sf"/>
</dbReference>
<reference evidence="6" key="1">
    <citation type="journal article" date="2020" name="Stud. Mycol.">
        <title>101 Dothideomycetes genomes: a test case for predicting lifestyles and emergence of pathogens.</title>
        <authorList>
            <person name="Haridas S."/>
            <person name="Albert R."/>
            <person name="Binder M."/>
            <person name="Bloem J."/>
            <person name="Labutti K."/>
            <person name="Salamov A."/>
            <person name="Andreopoulos B."/>
            <person name="Baker S."/>
            <person name="Barry K."/>
            <person name="Bills G."/>
            <person name="Bluhm B."/>
            <person name="Cannon C."/>
            <person name="Castanera R."/>
            <person name="Culley D."/>
            <person name="Daum C."/>
            <person name="Ezra D."/>
            <person name="Gonzalez J."/>
            <person name="Henrissat B."/>
            <person name="Kuo A."/>
            <person name="Liang C."/>
            <person name="Lipzen A."/>
            <person name="Lutzoni F."/>
            <person name="Magnuson J."/>
            <person name="Mondo S."/>
            <person name="Nolan M."/>
            <person name="Ohm R."/>
            <person name="Pangilinan J."/>
            <person name="Park H.-J."/>
            <person name="Ramirez L."/>
            <person name="Alfaro M."/>
            <person name="Sun H."/>
            <person name="Tritt A."/>
            <person name="Yoshinaga Y."/>
            <person name="Zwiers L.-H."/>
            <person name="Turgeon B."/>
            <person name="Goodwin S."/>
            <person name="Spatafora J."/>
            <person name="Crous P."/>
            <person name="Grigoriev I."/>
        </authorList>
    </citation>
    <scope>NUCLEOTIDE SEQUENCE</scope>
    <source>
        <strain evidence="6">Tuck. ex Michener</strain>
    </source>
</reference>
<dbReference type="Gene3D" id="3.40.30.20">
    <property type="match status" value="2"/>
</dbReference>
<accession>A0A6A6HL86</accession>
<keyword evidence="4" id="KW-0560">Oxidoreductase</keyword>
<evidence type="ECO:0000256" key="3">
    <source>
        <dbReference type="ARBA" id="ARBA00022827"/>
    </source>
</evidence>
<keyword evidence="7" id="KW-1185">Reference proteome</keyword>
<dbReference type="InterPro" id="IPR038220">
    <property type="entry name" value="PHOX_C_sf"/>
</dbReference>
<dbReference type="InterPro" id="IPR002938">
    <property type="entry name" value="FAD-bd"/>
</dbReference>
<dbReference type="SUPFAM" id="SSF52833">
    <property type="entry name" value="Thioredoxin-like"/>
    <property type="match status" value="1"/>
</dbReference>
<dbReference type="PANTHER" id="PTHR43004">
    <property type="entry name" value="TRK SYSTEM POTASSIUM UPTAKE PROTEIN"/>
    <property type="match status" value="1"/>
</dbReference>
<dbReference type="Proteomes" id="UP000800092">
    <property type="component" value="Unassembled WGS sequence"/>
</dbReference>
<evidence type="ECO:0000256" key="4">
    <source>
        <dbReference type="ARBA" id="ARBA00023002"/>
    </source>
</evidence>
<comment type="similarity">
    <text evidence="1">Belongs to the PheA/TfdB FAD monooxygenase family.</text>
</comment>
<dbReference type="SUPFAM" id="SSF51905">
    <property type="entry name" value="FAD/NAD(P)-binding domain"/>
    <property type="match status" value="1"/>
</dbReference>
<organism evidence="6 7">
    <name type="scientific">Viridothelium virens</name>
    <name type="common">Speckled blister lichen</name>
    <name type="synonym">Trypethelium virens</name>
    <dbReference type="NCBI Taxonomy" id="1048519"/>
    <lineage>
        <taxon>Eukaryota</taxon>
        <taxon>Fungi</taxon>
        <taxon>Dikarya</taxon>
        <taxon>Ascomycota</taxon>
        <taxon>Pezizomycotina</taxon>
        <taxon>Dothideomycetes</taxon>
        <taxon>Dothideomycetes incertae sedis</taxon>
        <taxon>Trypetheliales</taxon>
        <taxon>Trypetheliaceae</taxon>
        <taxon>Viridothelium</taxon>
    </lineage>
</organism>
<dbReference type="EMBL" id="ML991776">
    <property type="protein sequence ID" value="KAF2238293.1"/>
    <property type="molecule type" value="Genomic_DNA"/>
</dbReference>
<keyword evidence="3" id="KW-0274">FAD</keyword>
<dbReference type="OrthoDB" id="1716816at2759"/>
<dbReference type="GO" id="GO:0071949">
    <property type="term" value="F:FAD binding"/>
    <property type="evidence" value="ECO:0007669"/>
    <property type="project" value="InterPro"/>
</dbReference>
<evidence type="ECO:0000256" key="1">
    <source>
        <dbReference type="ARBA" id="ARBA00007801"/>
    </source>
</evidence>
<sequence>MSTTSTAGEKNQHADVLVVGGGPVGLLTAYQLALFANPVAGPCPSIRIIEQYPKSSQDSYGRAITLFPRSAELLDQLGLAEALAQQAFACRETAAYNTRGEEVEGRGWDFMRSMGEGKTKWDFALVLRQKYQEEVFRTALREEGVEVETGVKLVDVVVGEGVKSTGWKVLATLEHLETGVKEQVRCRFLLGADGGRSSVRRLLDIPFDGSMTEDKWVRIDGPIKTNLPKPRAYVSLESPTHGNVLWAALDRGATRIGFAFTSERQKAYAEFDEVAAIKEAKAAVKPFELEFESVDWYTIYVVGQRIARRFSFADCVFLAGDACHTHSSGAAQGLNTGVHDAINLAWKISLVLKGVADSSLLATYELERRPNVEKLINYDKDIARLMTMQLPDGWRGNPQADPNEVLGIVLAEAASFSSGLGISYSPENTQNPLNYYRPASLTLDKIQPGQRVPDVVLQKPGTFEGTRLHQETPNRGSFYILVLTGSAYEQIDKIRRKLSQTRLGHSREIKWLTVVLGEWPAAYEILGGPAIGRYLCDRDGSGHANFASYAASKGLVVILRPDGWIGSILPLEPDSVSIIRSYFETCKIGVP</sequence>
<dbReference type="Gene3D" id="3.30.9.10">
    <property type="entry name" value="D-Amino Acid Oxidase, subunit A, domain 2"/>
    <property type="match status" value="1"/>
</dbReference>
<dbReference type="GO" id="GO:0016709">
    <property type="term" value="F:oxidoreductase activity, acting on paired donors, with incorporation or reduction of molecular oxygen, NAD(P)H as one donor, and incorporation of one atom of oxygen"/>
    <property type="evidence" value="ECO:0007669"/>
    <property type="project" value="UniProtKB-ARBA"/>
</dbReference>